<dbReference type="SUPFAM" id="SSF53474">
    <property type="entry name" value="alpha/beta-Hydrolases"/>
    <property type="match status" value="1"/>
</dbReference>
<evidence type="ECO:0000313" key="3">
    <source>
        <dbReference type="EMBL" id="CAE0456769.1"/>
    </source>
</evidence>
<keyword evidence="2" id="KW-0812">Transmembrane</keyword>
<evidence type="ECO:0000256" key="1">
    <source>
        <dbReference type="SAM" id="MobiDB-lite"/>
    </source>
</evidence>
<dbReference type="PANTHER" id="PTHR34127:SF1">
    <property type="entry name" value="OS04G0405600 PROTEIN"/>
    <property type="match status" value="1"/>
</dbReference>
<feature type="compositionally biased region" description="Acidic residues" evidence="1">
    <location>
        <begin position="94"/>
        <end position="107"/>
    </location>
</feature>
<sequence length="532" mass="58527">MKNTSYQQYNMVMTAYLLLINVTIICLSKAIHVEAFAPTTVSFTTKSGSRRSNTLNEGPGRILQETYSYTSLARSSLWMSATENDGSDGSGSEMEVESNNDDAPSDVDMDADTDMGSEEETFTSNEPAEYDLVENGLGEWEEMHGNYILRPPVSYEEQPRALIHFLGGAIVGAAPDISYRYLLERLAQKGFLIVATPYTLSFDYVATCDDIIGRFERIAPSLARQFGPVPVVGVGHSCGALLQLLITTLFPDTPRAANALMSYNNKGVKEAIPFFEEIFAPLFVSLANNQTNPLVDLLWSGNTESNDASTKTYPPTSVDLINISIELSRNAVRGNLPSDELLSDIAKKTTPKSLVALLPQEIQIPSFIRDTLQQAIDPLVKAQSDAGISPLLDQSLDVLEQIPSLIEEVAEGARDFNPPPSSVRAAARRSYRARRTLVIEYDDDPLDESEEVETLLQEAETVMRNKRPMVDFDVQRTVLKGGHATPCLAPPLDLATKAEDILGDDSAKQTLLYRGADETVEELVRWLEEGNL</sequence>
<dbReference type="Pfam" id="PF07082">
    <property type="entry name" value="DUF1350"/>
    <property type="match status" value="1"/>
</dbReference>
<reference evidence="3" key="1">
    <citation type="submission" date="2021-01" db="EMBL/GenBank/DDBJ databases">
        <authorList>
            <person name="Corre E."/>
            <person name="Pelletier E."/>
            <person name="Niang G."/>
            <person name="Scheremetjew M."/>
            <person name="Finn R."/>
            <person name="Kale V."/>
            <person name="Holt S."/>
            <person name="Cochrane G."/>
            <person name="Meng A."/>
            <person name="Brown T."/>
            <person name="Cohen L."/>
        </authorList>
    </citation>
    <scope>NUCLEOTIDE SEQUENCE</scope>
    <source>
        <strain evidence="3">MM31A-1</strain>
    </source>
</reference>
<dbReference type="InterPro" id="IPR010765">
    <property type="entry name" value="DUF1350"/>
</dbReference>
<dbReference type="EMBL" id="HBIO01002226">
    <property type="protein sequence ID" value="CAE0456769.1"/>
    <property type="molecule type" value="Transcribed_RNA"/>
</dbReference>
<keyword evidence="2" id="KW-1133">Transmembrane helix</keyword>
<organism evidence="3">
    <name type="scientific">Chaetoceros debilis</name>
    <dbReference type="NCBI Taxonomy" id="122233"/>
    <lineage>
        <taxon>Eukaryota</taxon>
        <taxon>Sar</taxon>
        <taxon>Stramenopiles</taxon>
        <taxon>Ochrophyta</taxon>
        <taxon>Bacillariophyta</taxon>
        <taxon>Coscinodiscophyceae</taxon>
        <taxon>Chaetocerotophycidae</taxon>
        <taxon>Chaetocerotales</taxon>
        <taxon>Chaetocerotaceae</taxon>
        <taxon>Chaetoceros</taxon>
    </lineage>
</organism>
<proteinExistence type="predicted"/>
<keyword evidence="2" id="KW-0472">Membrane</keyword>
<accession>A0A7S3PVI8</accession>
<protein>
    <submittedName>
        <fullName evidence="3">Uncharacterized protein</fullName>
    </submittedName>
</protein>
<evidence type="ECO:0000256" key="2">
    <source>
        <dbReference type="SAM" id="Phobius"/>
    </source>
</evidence>
<dbReference type="PANTHER" id="PTHR34127">
    <property type="entry name" value="OS04G0405600 PROTEIN"/>
    <property type="match status" value="1"/>
</dbReference>
<dbReference type="AlphaFoldDB" id="A0A7S3PVI8"/>
<dbReference type="Gene3D" id="3.40.50.1820">
    <property type="entry name" value="alpha/beta hydrolase"/>
    <property type="match status" value="1"/>
</dbReference>
<feature type="transmembrane region" description="Helical" evidence="2">
    <location>
        <begin position="12"/>
        <end position="31"/>
    </location>
</feature>
<gene>
    <name evidence="3" type="ORF">CDEB00056_LOCUS1610</name>
</gene>
<dbReference type="InterPro" id="IPR029058">
    <property type="entry name" value="AB_hydrolase_fold"/>
</dbReference>
<name>A0A7S3PVI8_9STRA</name>
<feature type="region of interest" description="Disordered" evidence="1">
    <location>
        <begin position="81"/>
        <end position="107"/>
    </location>
</feature>